<dbReference type="InterPro" id="IPR002575">
    <property type="entry name" value="Aminoglycoside_PTrfase"/>
</dbReference>
<dbReference type="Pfam" id="PF01636">
    <property type="entry name" value="APH"/>
    <property type="match status" value="1"/>
</dbReference>
<dbReference type="PANTHER" id="PTHR21310">
    <property type="entry name" value="AMINOGLYCOSIDE PHOSPHOTRANSFERASE-RELATED-RELATED"/>
    <property type="match status" value="1"/>
</dbReference>
<dbReference type="InterPro" id="IPR051678">
    <property type="entry name" value="AGP_Transferase"/>
</dbReference>
<feature type="domain" description="Aminoglycoside phosphotransferase" evidence="1">
    <location>
        <begin position="51"/>
        <end position="267"/>
    </location>
</feature>
<organism evidence="2">
    <name type="scientific">freshwater metagenome</name>
    <dbReference type="NCBI Taxonomy" id="449393"/>
    <lineage>
        <taxon>unclassified sequences</taxon>
        <taxon>metagenomes</taxon>
        <taxon>ecological metagenomes</taxon>
    </lineage>
</organism>
<reference evidence="2" key="1">
    <citation type="submission" date="2020-05" db="EMBL/GenBank/DDBJ databases">
        <authorList>
            <person name="Chiriac C."/>
            <person name="Salcher M."/>
            <person name="Ghai R."/>
            <person name="Kavagutti S V."/>
        </authorList>
    </citation>
    <scope>NUCLEOTIDE SEQUENCE</scope>
</reference>
<dbReference type="Gene3D" id="3.30.200.20">
    <property type="entry name" value="Phosphorylase Kinase, domain 1"/>
    <property type="match status" value="1"/>
</dbReference>
<dbReference type="AlphaFoldDB" id="A0A6J6BK50"/>
<gene>
    <name evidence="2" type="ORF">UFOPK1493_00164</name>
</gene>
<dbReference type="InterPro" id="IPR041726">
    <property type="entry name" value="ACAD10_11_N"/>
</dbReference>
<dbReference type="CDD" id="cd05154">
    <property type="entry name" value="ACAD10_11_N-like"/>
    <property type="match status" value="1"/>
</dbReference>
<dbReference type="EMBL" id="CAEZSR010000003">
    <property type="protein sequence ID" value="CAB4539145.1"/>
    <property type="molecule type" value="Genomic_DNA"/>
</dbReference>
<proteinExistence type="predicted"/>
<dbReference type="InterPro" id="IPR011009">
    <property type="entry name" value="Kinase-like_dom_sf"/>
</dbReference>
<protein>
    <submittedName>
        <fullName evidence="2">Unannotated protein</fullName>
    </submittedName>
</protein>
<sequence length="349" mass="38408">MLQPEKMPELLGEFLARQQPTWRDVRVSSYEVMTGGYSRLLAKAVVTHSGGTVALVLRGDPPADKILIHTDRELEWDLVRVLNRHGIRTPQAHFFDGTGEHLGTKALVMDFSEATSFLPYAASGGSLDGLQGRLAEALASYHAIPIAELPAQMQRPASWDEYVSGRIDEWRRTADAHVEDLPILRYMAGWLDAHRPEPVPLTLMHGDFQSANLMLTHDGHFEILDWELASIGDPREDMGYFKAVAQAAPPDLLDDAGCELFCARYRELTGLNEIQVNPVTVAYFLVLGVIGTVRRLLEGGAAYARGTNHLLGSVFNMNSVQFGHSMWLPTADALGPVLDQLAAAARQSA</sequence>
<dbReference type="SUPFAM" id="SSF56112">
    <property type="entry name" value="Protein kinase-like (PK-like)"/>
    <property type="match status" value="1"/>
</dbReference>
<evidence type="ECO:0000313" key="2">
    <source>
        <dbReference type="EMBL" id="CAB4539145.1"/>
    </source>
</evidence>
<evidence type="ECO:0000259" key="1">
    <source>
        <dbReference type="Pfam" id="PF01636"/>
    </source>
</evidence>
<name>A0A6J6BK50_9ZZZZ</name>
<dbReference type="Gene3D" id="3.90.1200.10">
    <property type="match status" value="1"/>
</dbReference>
<accession>A0A6J6BK50</accession>